<dbReference type="EMBL" id="PSNW01000004">
    <property type="protein sequence ID" value="PPE74246.1"/>
    <property type="molecule type" value="Genomic_DNA"/>
</dbReference>
<evidence type="ECO:0008006" key="4">
    <source>
        <dbReference type="Google" id="ProtNLM"/>
    </source>
</evidence>
<protein>
    <recommendedName>
        <fullName evidence="4">DUF2147 domain-containing protein</fullName>
    </recommendedName>
</protein>
<keyword evidence="3" id="KW-1185">Reference proteome</keyword>
<evidence type="ECO:0000256" key="1">
    <source>
        <dbReference type="SAM" id="SignalP"/>
    </source>
</evidence>
<name>A0A2S5TGY4_9GAMM</name>
<organism evidence="2 3">
    <name type="scientific">Solimonas fluminis</name>
    <dbReference type="NCBI Taxonomy" id="2086571"/>
    <lineage>
        <taxon>Bacteria</taxon>
        <taxon>Pseudomonadati</taxon>
        <taxon>Pseudomonadota</taxon>
        <taxon>Gammaproteobacteria</taxon>
        <taxon>Nevskiales</taxon>
        <taxon>Nevskiaceae</taxon>
        <taxon>Solimonas</taxon>
    </lineage>
</organism>
<feature type="chain" id="PRO_5015596796" description="DUF2147 domain-containing protein" evidence="1">
    <location>
        <begin position="23"/>
        <end position="167"/>
    </location>
</feature>
<evidence type="ECO:0000313" key="2">
    <source>
        <dbReference type="EMBL" id="PPE74246.1"/>
    </source>
</evidence>
<dbReference type="Proteomes" id="UP000238220">
    <property type="component" value="Unassembled WGS sequence"/>
</dbReference>
<accession>A0A2S5TGY4</accession>
<gene>
    <name evidence="2" type="ORF">C3942_09460</name>
</gene>
<comment type="caution">
    <text evidence="2">The sequence shown here is derived from an EMBL/GenBank/DDBJ whole genome shotgun (WGS) entry which is preliminary data.</text>
</comment>
<feature type="signal peptide" evidence="1">
    <location>
        <begin position="1"/>
        <end position="22"/>
    </location>
</feature>
<reference evidence="2 3" key="1">
    <citation type="submission" date="2018-02" db="EMBL/GenBank/DDBJ databases">
        <title>Genome sequencing of Solimonas sp. HR-BB.</title>
        <authorList>
            <person name="Lee Y."/>
            <person name="Jeon C.O."/>
        </authorList>
    </citation>
    <scope>NUCLEOTIDE SEQUENCE [LARGE SCALE GENOMIC DNA]</scope>
    <source>
        <strain evidence="2 3">HR-BB</strain>
    </source>
</reference>
<keyword evidence="1" id="KW-0732">Signal</keyword>
<evidence type="ECO:0000313" key="3">
    <source>
        <dbReference type="Proteomes" id="UP000238220"/>
    </source>
</evidence>
<dbReference type="RefSeq" id="WP_104230134.1">
    <property type="nucleotide sequence ID" value="NZ_PSNW01000004.1"/>
</dbReference>
<proteinExistence type="predicted"/>
<dbReference type="AlphaFoldDB" id="A0A2S5TGY4"/>
<sequence length="167" mass="17893">MKAPARGWFAAPLFLLAGQAQAAEFKTNADCIPGIQVADRSDRVGTVVALDNGMCKVGFADGSQRSYLVWMLRPAGASPQTEDRLVPGTYPCYSSGNYLFMDIVIQDGGRYRSGKGAGEYRLEKDGAIDFSSGPLEPASARLLPGPRIGLNMNGGRFHNTSCSLKKN</sequence>